<accession>A0ABM4CCL6</accession>
<evidence type="ECO:0000256" key="1">
    <source>
        <dbReference type="SAM" id="SignalP"/>
    </source>
</evidence>
<proteinExistence type="predicted"/>
<dbReference type="GeneID" id="136083718"/>
<reference evidence="3" key="1">
    <citation type="submission" date="2025-08" db="UniProtKB">
        <authorList>
            <consortium name="RefSeq"/>
        </authorList>
    </citation>
    <scope>IDENTIFICATION</scope>
</reference>
<keyword evidence="2" id="KW-1185">Reference proteome</keyword>
<feature type="signal peptide" evidence="1">
    <location>
        <begin position="1"/>
        <end position="20"/>
    </location>
</feature>
<keyword evidence="1" id="KW-0732">Signal</keyword>
<sequence>MQRIFRQVSVFPFVVLSIFCMQYAPKVQFVEKNYSKIICHRQHTSEDFAFSCALKDRLERNPLVCSASSKYAPPTRSPSQSRKSREKKAAQLWRAPQYLPDGSQVTYCSDFKKCCKPKKSLNDAGTHYSLCRECIHLVTLPASCTSRYHYHVTCQDEDYYETCLTGEGGCATNLLSKTVVCSSKDVRISLGHSCSCEILRDSIFSDFI</sequence>
<dbReference type="Proteomes" id="UP001652625">
    <property type="component" value="Chromosome 08"/>
</dbReference>
<dbReference type="RefSeq" id="XP_065659424.1">
    <property type="nucleotide sequence ID" value="XM_065803352.1"/>
</dbReference>
<gene>
    <name evidence="3" type="primary">LOC136083718</name>
</gene>
<evidence type="ECO:0000313" key="2">
    <source>
        <dbReference type="Proteomes" id="UP001652625"/>
    </source>
</evidence>
<evidence type="ECO:0000313" key="3">
    <source>
        <dbReference type="RefSeq" id="XP_065659424.1"/>
    </source>
</evidence>
<name>A0ABM4CCL6_HYDVU</name>
<feature type="chain" id="PRO_5046883773" evidence="1">
    <location>
        <begin position="21"/>
        <end position="208"/>
    </location>
</feature>
<organism evidence="2 3">
    <name type="scientific">Hydra vulgaris</name>
    <name type="common">Hydra</name>
    <name type="synonym">Hydra attenuata</name>
    <dbReference type="NCBI Taxonomy" id="6087"/>
    <lineage>
        <taxon>Eukaryota</taxon>
        <taxon>Metazoa</taxon>
        <taxon>Cnidaria</taxon>
        <taxon>Hydrozoa</taxon>
        <taxon>Hydroidolina</taxon>
        <taxon>Anthoathecata</taxon>
        <taxon>Aplanulata</taxon>
        <taxon>Hydridae</taxon>
        <taxon>Hydra</taxon>
    </lineage>
</organism>
<protein>
    <submittedName>
        <fullName evidence="3">Uncharacterized protein LOC136083718 isoform X1</fullName>
    </submittedName>
</protein>